<evidence type="ECO:0000259" key="3">
    <source>
        <dbReference type="Pfam" id="PF14905"/>
    </source>
</evidence>
<comment type="caution">
    <text evidence="4">The sequence shown here is derived from an EMBL/GenBank/DDBJ whole genome shotgun (WGS) entry which is preliminary data.</text>
</comment>
<dbReference type="OrthoDB" id="1682379at2"/>
<feature type="region of interest" description="Disordered" evidence="1">
    <location>
        <begin position="278"/>
        <end position="308"/>
    </location>
</feature>
<dbReference type="InterPro" id="IPR008969">
    <property type="entry name" value="CarboxyPept-like_regulatory"/>
</dbReference>
<dbReference type="Pfam" id="PF13620">
    <property type="entry name" value="CarboxypepD_reg"/>
    <property type="match status" value="1"/>
</dbReference>
<proteinExistence type="predicted"/>
<evidence type="ECO:0000313" key="5">
    <source>
        <dbReference type="Proteomes" id="UP000321926"/>
    </source>
</evidence>
<evidence type="ECO:0000256" key="2">
    <source>
        <dbReference type="SAM" id="SignalP"/>
    </source>
</evidence>
<feature type="compositionally biased region" description="Gly residues" evidence="1">
    <location>
        <begin position="296"/>
        <end position="307"/>
    </location>
</feature>
<feature type="signal peptide" evidence="2">
    <location>
        <begin position="1"/>
        <end position="21"/>
    </location>
</feature>
<feature type="region of interest" description="Disordered" evidence="1">
    <location>
        <begin position="934"/>
        <end position="960"/>
    </location>
</feature>
<dbReference type="EMBL" id="VRTY01000040">
    <property type="protein sequence ID" value="TXK45787.1"/>
    <property type="molecule type" value="Genomic_DNA"/>
</dbReference>
<feature type="chain" id="PRO_5023116607" evidence="2">
    <location>
        <begin position="22"/>
        <end position="960"/>
    </location>
</feature>
<dbReference type="SUPFAM" id="SSF56935">
    <property type="entry name" value="Porins"/>
    <property type="match status" value="1"/>
</dbReference>
<reference evidence="4 5" key="1">
    <citation type="submission" date="2019-08" db="EMBL/GenBank/DDBJ databases">
        <authorList>
            <person name="Shi S."/>
        </authorList>
    </citation>
    <scope>NUCLEOTIDE SEQUENCE [LARGE SCALE GENOMIC DNA]</scope>
    <source>
        <strain evidence="4 5">GY10130</strain>
    </source>
</reference>
<protein>
    <submittedName>
        <fullName evidence="4">Outer membrane beta-barrel protein</fullName>
    </submittedName>
</protein>
<sequence>MPKLLPLLLLLLLLMNWQVQAQNASVLGAVKSKEADETLPGASILLLRLSDSTKVTTITDKEGAFRLEKVPAGAYQLLIQYIGYKTFRQNLQVQQRDLNLGQLLLEVEATTMKEIEVVGQIPLGEQKGDTTIFNAAAFKVAPDASAEDLVTKLPGVVIVDGKIQAQGEEVRQVLVDGKRFFGEDADAALRNLPAEVIENIQIFDKKSDQAEFSGFDDGNRAKTINIVTKPNRRQGQFGKVAAGVGTNERYMAGASVNAFKGDRRFTFTGISNNINMQDFSAGEAPGGGMRGRRGQRGGGNSGGGGASSGISTINNFRVNYNDVWGEKIETSGTYAYTNNRNNNNTSQFRDYINTSYLNQETYNNSYNTNTSAGHQFNFRLEYKINDRNRILITPSMSTTTTDAFSRSSGVSLYDTLFAAATEFEDALYNQAVLNRSETANTSDNGSYSFNNNINFSHRFIKPGRTISGSLSTSYSLTDGSVFRENTVEDAQRPDRNVDLDQQIATERNNLSWRTNVAFAEPVGEKGRLQLEYQYSNRTDDSERLTYDLVEQTGLYDFFNPYYSNSSVSDYLTHEAKSSYQYNSEKVRVQLETQYQLANLQNKRVYPTEYEMNTTFHRVLPTAQLEYKFSKTKNLQLDYRTNTNAPSITQLQDVLDNTNPLRFRIGNPNLVQAYQHNMNLRYRSFNAETNRVFSAFITGSLVNNFITNSTSDAAPADVPAGVEILRGAQIIRPVNLNGNWNTRAFLSYGQPLKALKTNLNITGGVGYTRTPGLINNELNFSNTTNYRLGTSLSSNISEKIDFSLSSNGSYNVVTNSVASREGANNNFFNQSTQLRASVSFWKGLVYRTELAHQLNAGLSSGYNTSFTLWNMSLSKKMLKNQRGELSLSVNDVLGENLSIQRNINTNYIEDVQSTVLQRFFMMTFSYNIRKFGGASAPAQERRGDGGERGNFRQEGGGRNRN</sequence>
<dbReference type="AlphaFoldDB" id="A0A5C8K7K1"/>
<dbReference type="Pfam" id="PF14905">
    <property type="entry name" value="OMP_b-brl_3"/>
    <property type="match status" value="1"/>
</dbReference>
<evidence type="ECO:0000256" key="1">
    <source>
        <dbReference type="SAM" id="MobiDB-lite"/>
    </source>
</evidence>
<keyword evidence="2" id="KW-0732">Signal</keyword>
<dbReference type="Proteomes" id="UP000321926">
    <property type="component" value="Unassembled WGS sequence"/>
</dbReference>
<dbReference type="SUPFAM" id="SSF49464">
    <property type="entry name" value="Carboxypeptidase regulatory domain-like"/>
    <property type="match status" value="1"/>
</dbReference>
<gene>
    <name evidence="4" type="ORF">FVR03_11890</name>
</gene>
<keyword evidence="5" id="KW-1185">Reference proteome</keyword>
<organism evidence="4 5">
    <name type="scientific">Pontibacter qinzhouensis</name>
    <dbReference type="NCBI Taxonomy" id="2603253"/>
    <lineage>
        <taxon>Bacteria</taxon>
        <taxon>Pseudomonadati</taxon>
        <taxon>Bacteroidota</taxon>
        <taxon>Cytophagia</taxon>
        <taxon>Cytophagales</taxon>
        <taxon>Hymenobacteraceae</taxon>
        <taxon>Pontibacter</taxon>
    </lineage>
</organism>
<dbReference type="Gene3D" id="2.60.40.1120">
    <property type="entry name" value="Carboxypeptidase-like, regulatory domain"/>
    <property type="match status" value="1"/>
</dbReference>
<dbReference type="RefSeq" id="WP_147921971.1">
    <property type="nucleotide sequence ID" value="NZ_VRTY01000040.1"/>
</dbReference>
<feature type="domain" description="Outer membrane protein beta-barrel" evidence="3">
    <location>
        <begin position="457"/>
        <end position="925"/>
    </location>
</feature>
<dbReference type="InterPro" id="IPR041700">
    <property type="entry name" value="OMP_b-brl_3"/>
</dbReference>
<accession>A0A5C8K7K1</accession>
<evidence type="ECO:0000313" key="4">
    <source>
        <dbReference type="EMBL" id="TXK45787.1"/>
    </source>
</evidence>
<feature type="compositionally biased region" description="Basic and acidic residues" evidence="1">
    <location>
        <begin position="938"/>
        <end position="960"/>
    </location>
</feature>
<name>A0A5C8K7K1_9BACT</name>